<keyword evidence="12" id="KW-1185">Reference proteome</keyword>
<dbReference type="InterPro" id="IPR045275">
    <property type="entry name" value="MscS_archaea/bacteria_type"/>
</dbReference>
<dbReference type="GO" id="GO:0008381">
    <property type="term" value="F:mechanosensitive monoatomic ion channel activity"/>
    <property type="evidence" value="ECO:0007669"/>
    <property type="project" value="InterPro"/>
</dbReference>
<organism evidence="11 12">
    <name type="scientific">Thermomonas aquatica</name>
    <dbReference type="NCBI Taxonomy" id="2202149"/>
    <lineage>
        <taxon>Bacteria</taxon>
        <taxon>Pseudomonadati</taxon>
        <taxon>Pseudomonadota</taxon>
        <taxon>Gammaproteobacteria</taxon>
        <taxon>Lysobacterales</taxon>
        <taxon>Lysobacteraceae</taxon>
        <taxon>Thermomonas</taxon>
    </lineage>
</organism>
<feature type="signal peptide" evidence="9">
    <location>
        <begin position="1"/>
        <end position="25"/>
    </location>
</feature>
<name>A0A5B7ZUB1_9GAMM</name>
<keyword evidence="4 7" id="KW-0812">Transmembrane</keyword>
<evidence type="ECO:0000256" key="3">
    <source>
        <dbReference type="ARBA" id="ARBA00022475"/>
    </source>
</evidence>
<evidence type="ECO:0000256" key="7">
    <source>
        <dbReference type="RuleBase" id="RU369025"/>
    </source>
</evidence>
<proteinExistence type="inferred from homology"/>
<dbReference type="GO" id="GO:0005886">
    <property type="term" value="C:plasma membrane"/>
    <property type="evidence" value="ECO:0007669"/>
    <property type="project" value="UniProtKB-SubCell"/>
</dbReference>
<evidence type="ECO:0000256" key="2">
    <source>
        <dbReference type="ARBA" id="ARBA00008017"/>
    </source>
</evidence>
<sequence length="357" mass="37895">MVAVMDVRSIASAGLAMALSGSAHAARLPAQFGKAFEQVEAKLVKLVVNAPLLVLAVLIVLFSLWLGGFVSRRMRLLTRISRSNPYMDGLLRSIVKAMIALAGVLVALNLLNATALVSAVLGSAGVVGLVLGFAFKDIAENYVAGVLLSLRQPFAPGDHVRIDSHEGKVVALTSRATVLMTMDGNNLQLPNGLVFKSVLLNYSRNPKRRFDFETNVDARASWLQAMDIGVAAMAGVEGVLAQPAPSAQIRSLSNDGAALQFSGWVDQTHNDLGRTRSEAMRRVRKALRGAGITPPEAVSKVVLVRTEADAGHVHEAEAARDTSVDRALDAQVGHARHQEDGGDLLNATAPPQPLQSP</sequence>
<evidence type="ECO:0000313" key="11">
    <source>
        <dbReference type="EMBL" id="QDA58379.1"/>
    </source>
</evidence>
<keyword evidence="7" id="KW-0997">Cell inner membrane</keyword>
<feature type="transmembrane region" description="Helical" evidence="7">
    <location>
        <begin position="116"/>
        <end position="135"/>
    </location>
</feature>
<dbReference type="InterPro" id="IPR006685">
    <property type="entry name" value="MscS_channel_2nd"/>
</dbReference>
<dbReference type="PANTHER" id="PTHR30221:SF1">
    <property type="entry name" value="SMALL-CONDUCTANCE MECHANOSENSITIVE CHANNEL"/>
    <property type="match status" value="1"/>
</dbReference>
<dbReference type="InterPro" id="IPR011014">
    <property type="entry name" value="MscS_channel_TM-2"/>
</dbReference>
<gene>
    <name evidence="11" type="ORF">FHQ07_14215</name>
</gene>
<dbReference type="Gene3D" id="3.30.70.100">
    <property type="match status" value="1"/>
</dbReference>
<keyword evidence="7" id="KW-0407">Ion channel</keyword>
<evidence type="ECO:0000256" key="1">
    <source>
        <dbReference type="ARBA" id="ARBA00004651"/>
    </source>
</evidence>
<dbReference type="PANTHER" id="PTHR30221">
    <property type="entry name" value="SMALL-CONDUCTANCE MECHANOSENSITIVE CHANNEL"/>
    <property type="match status" value="1"/>
</dbReference>
<keyword evidence="5 7" id="KW-1133">Transmembrane helix</keyword>
<evidence type="ECO:0000313" key="12">
    <source>
        <dbReference type="Proteomes" id="UP000308149"/>
    </source>
</evidence>
<evidence type="ECO:0000259" key="10">
    <source>
        <dbReference type="Pfam" id="PF00924"/>
    </source>
</evidence>
<evidence type="ECO:0000256" key="9">
    <source>
        <dbReference type="SAM" id="SignalP"/>
    </source>
</evidence>
<evidence type="ECO:0000256" key="4">
    <source>
        <dbReference type="ARBA" id="ARBA00022692"/>
    </source>
</evidence>
<keyword evidence="7" id="KW-0406">Ion transport</keyword>
<keyword evidence="6 7" id="KW-0472">Membrane</keyword>
<dbReference type="InterPro" id="IPR010920">
    <property type="entry name" value="LSM_dom_sf"/>
</dbReference>
<dbReference type="KEGG" id="thes:FHQ07_14215"/>
<comment type="caution">
    <text evidence="7">Lacks conserved residue(s) required for the propagation of feature annotation.</text>
</comment>
<reference evidence="11 12" key="1">
    <citation type="submission" date="2019-06" db="EMBL/GenBank/DDBJ databases">
        <title>Thermomonas aquatica sp. nov., isolated from an industrial wastewater treatment plant.</title>
        <authorList>
            <person name="Jeon J.H."/>
            <person name="Park D.-S."/>
        </authorList>
    </citation>
    <scope>NUCLEOTIDE SEQUENCE [LARGE SCALE GENOMIC DNA]</scope>
    <source>
        <strain evidence="11 12">SY21</strain>
    </source>
</reference>
<accession>A0A5B7ZUB1</accession>
<comment type="subcellular location">
    <subcellularLocation>
        <location evidence="7">Cell inner membrane</location>
        <topology evidence="7">Multi-pass membrane protein</topology>
    </subcellularLocation>
    <subcellularLocation>
        <location evidence="1">Cell membrane</location>
        <topology evidence="1">Multi-pass membrane protein</topology>
    </subcellularLocation>
</comment>
<dbReference type="OrthoDB" id="9793781at2"/>
<comment type="function">
    <text evidence="7">Mechanosensitive channel that participates in the regulation of osmotic pressure changes within the cell, opening in response to stretch forces in the membrane lipid bilayer, without the need for other proteins. Contributes to normal resistance to hypoosmotic shock. Forms an ion channel of 1.0 nanosiemens conductance with a slight preference for anions.</text>
</comment>
<feature type="chain" id="PRO_5023098375" description="Small-conductance mechanosensitive channel" evidence="9">
    <location>
        <begin position="26"/>
        <end position="357"/>
    </location>
</feature>
<keyword evidence="3" id="KW-1003">Cell membrane</keyword>
<feature type="transmembrane region" description="Helical" evidence="7">
    <location>
        <begin position="90"/>
        <end position="110"/>
    </location>
</feature>
<dbReference type="InterPro" id="IPR011066">
    <property type="entry name" value="MscS_channel_C_sf"/>
</dbReference>
<dbReference type="SUPFAM" id="SSF50182">
    <property type="entry name" value="Sm-like ribonucleoproteins"/>
    <property type="match status" value="1"/>
</dbReference>
<feature type="transmembrane region" description="Helical" evidence="7">
    <location>
        <begin position="49"/>
        <end position="70"/>
    </location>
</feature>
<dbReference type="Pfam" id="PF00924">
    <property type="entry name" value="MS_channel_2nd"/>
    <property type="match status" value="1"/>
</dbReference>
<dbReference type="SUPFAM" id="SSF82689">
    <property type="entry name" value="Mechanosensitive channel protein MscS (YggB), C-terminal domain"/>
    <property type="match status" value="1"/>
</dbReference>
<evidence type="ECO:0000256" key="5">
    <source>
        <dbReference type="ARBA" id="ARBA00022989"/>
    </source>
</evidence>
<feature type="domain" description="Mechanosensitive ion channel MscS" evidence="10">
    <location>
        <begin position="137"/>
        <end position="204"/>
    </location>
</feature>
<dbReference type="EMBL" id="CP040871">
    <property type="protein sequence ID" value="QDA58379.1"/>
    <property type="molecule type" value="Genomic_DNA"/>
</dbReference>
<protein>
    <recommendedName>
        <fullName evidence="7">Small-conductance mechanosensitive channel</fullName>
    </recommendedName>
</protein>
<dbReference type="InterPro" id="IPR023408">
    <property type="entry name" value="MscS_beta-dom_sf"/>
</dbReference>
<keyword evidence="7" id="KW-0813">Transport</keyword>
<evidence type="ECO:0000256" key="8">
    <source>
        <dbReference type="SAM" id="MobiDB-lite"/>
    </source>
</evidence>
<dbReference type="Proteomes" id="UP000308149">
    <property type="component" value="Chromosome"/>
</dbReference>
<feature type="region of interest" description="Disordered" evidence="8">
    <location>
        <begin position="330"/>
        <end position="357"/>
    </location>
</feature>
<dbReference type="AlphaFoldDB" id="A0A5B7ZUB1"/>
<dbReference type="Gene3D" id="1.10.287.1260">
    <property type="match status" value="1"/>
</dbReference>
<comment type="subunit">
    <text evidence="7">Homoheptamer.</text>
</comment>
<dbReference type="SUPFAM" id="SSF82861">
    <property type="entry name" value="Mechanosensitive channel protein MscS (YggB), transmembrane region"/>
    <property type="match status" value="1"/>
</dbReference>
<keyword evidence="9" id="KW-0732">Signal</keyword>
<dbReference type="Gene3D" id="2.30.30.60">
    <property type="match status" value="1"/>
</dbReference>
<comment type="similarity">
    <text evidence="2 7">Belongs to the MscS (TC 1.A.23) family.</text>
</comment>
<evidence type="ECO:0000256" key="6">
    <source>
        <dbReference type="ARBA" id="ARBA00023136"/>
    </source>
</evidence>